<dbReference type="SMART" id="SM00060">
    <property type="entry name" value="FN3"/>
    <property type="match status" value="4"/>
</dbReference>
<dbReference type="Proteomes" id="UP000658320">
    <property type="component" value="Unassembled WGS sequence"/>
</dbReference>
<keyword evidence="3" id="KW-0732">Signal</keyword>
<dbReference type="SMART" id="SM00758">
    <property type="entry name" value="PA14"/>
    <property type="match status" value="1"/>
</dbReference>
<dbReference type="PROSITE" id="PS51820">
    <property type="entry name" value="PA14"/>
    <property type="match status" value="1"/>
</dbReference>
<dbReference type="EMBL" id="BMSX01000001">
    <property type="protein sequence ID" value="GGQ90558.1"/>
    <property type="molecule type" value="Genomic_DNA"/>
</dbReference>
<accession>A0A918EZJ2</accession>
<reference evidence="6" key="1">
    <citation type="journal article" date="2014" name="Int. J. Syst. Evol. Microbiol.">
        <title>Complete genome sequence of Corynebacterium casei LMG S-19264T (=DSM 44701T), isolated from a smear-ripened cheese.</title>
        <authorList>
            <consortium name="US DOE Joint Genome Institute (JGI-PGF)"/>
            <person name="Walter F."/>
            <person name="Albersmeier A."/>
            <person name="Kalinowski J."/>
            <person name="Ruckert C."/>
        </authorList>
    </citation>
    <scope>NUCLEOTIDE SEQUENCE</scope>
    <source>
        <strain evidence="6">JCM 4346</strain>
    </source>
</reference>
<dbReference type="InterPro" id="IPR036116">
    <property type="entry name" value="FN3_sf"/>
</dbReference>
<keyword evidence="1" id="KW-0326">Glycosidase</keyword>
<keyword evidence="7" id="KW-1185">Reference proteome</keyword>
<dbReference type="PROSITE" id="PS50853">
    <property type="entry name" value="FN3"/>
    <property type="match status" value="3"/>
</dbReference>
<evidence type="ECO:0000256" key="1">
    <source>
        <dbReference type="ARBA" id="ARBA00023295"/>
    </source>
</evidence>
<dbReference type="AlphaFoldDB" id="A0A918EZJ2"/>
<sequence>MNSAVRATAVVLATTAGLLTAVTATPASAVTTCTSPVYKRQLFANTTFSGTPKQTGCDAAISENWGAKAPASGLPTNNFGVRWTVTRDFGSGGPFALNVAVQDGLRVYVDGVRKVDVWKNVSTTVKKTVNVTIPAGKHTLRVDYVNWTGNANVGFTYTPRTTATVDKVKPLTPTGLAVAYDTATGRAKLAWAANKEMDLGGYRVYRRPADGASWTRLVSTVSTTYTDTTLPVTGAAYAYELRAYDKAGNESAGTAVRTVTTADRTAPAVPAGLPTASKPEGLQFAWGEVAGAASYRVYRAASLSGTYTRIGTTDQTSYLDSTAVEGTTYYYRVTALDAAGNESAQSGAVVGTRRDVTPPSAVTGVTVTPTEYGFEVRWDANPTADLESYTVRRGELWGEEGDEQVCSLYPGYYVSADTTSYAYTALPDGEESCFIVDAVDDAGNSSFRWTGEAQIVTVTELDMTPSVATPEGSPLTLTVEAAEGDEGNRLTWHGLAESAPEQAGGYRVHRWNPETSSYERIADLPSGAFEFFDTGVPRGTTSFYWVTAVTEDGSESLPAGDWAVTAP</sequence>
<evidence type="ECO:0008006" key="8">
    <source>
        <dbReference type="Google" id="ProtNLM"/>
    </source>
</evidence>
<dbReference type="InterPro" id="IPR037524">
    <property type="entry name" value="PA14/GLEYA"/>
</dbReference>
<feature type="chain" id="PRO_5037426667" description="Cellulose 1,4-beta-cellobiosidase" evidence="3">
    <location>
        <begin position="30"/>
        <end position="567"/>
    </location>
</feature>
<gene>
    <name evidence="6" type="ORF">GCM10010251_00940</name>
</gene>
<proteinExistence type="predicted"/>
<evidence type="ECO:0000256" key="3">
    <source>
        <dbReference type="SAM" id="SignalP"/>
    </source>
</evidence>
<protein>
    <recommendedName>
        <fullName evidence="8">Cellulose 1,4-beta-cellobiosidase</fullName>
    </recommendedName>
</protein>
<dbReference type="GO" id="GO:0000272">
    <property type="term" value="P:polysaccharide catabolic process"/>
    <property type="evidence" value="ECO:0007669"/>
    <property type="project" value="UniProtKB-KW"/>
</dbReference>
<dbReference type="InterPro" id="IPR011658">
    <property type="entry name" value="PA14_dom"/>
</dbReference>
<dbReference type="InterPro" id="IPR013783">
    <property type="entry name" value="Ig-like_fold"/>
</dbReference>
<dbReference type="SUPFAM" id="SSF49265">
    <property type="entry name" value="Fibronectin type III"/>
    <property type="match status" value="3"/>
</dbReference>
<feature type="domain" description="Fibronectin type-III" evidence="4">
    <location>
        <begin position="473"/>
        <end position="567"/>
    </location>
</feature>
<dbReference type="RefSeq" id="WP_189931092.1">
    <property type="nucleotide sequence ID" value="NZ_BMSX01000001.1"/>
</dbReference>
<dbReference type="InterPro" id="IPR003961">
    <property type="entry name" value="FN3_dom"/>
</dbReference>
<dbReference type="SUPFAM" id="SSF56988">
    <property type="entry name" value="Anthrax protective antigen"/>
    <property type="match status" value="1"/>
</dbReference>
<comment type="caution">
    <text evidence="6">The sequence shown here is derived from an EMBL/GenBank/DDBJ whole genome shotgun (WGS) entry which is preliminary data.</text>
</comment>
<evidence type="ECO:0000313" key="6">
    <source>
        <dbReference type="EMBL" id="GGQ90558.1"/>
    </source>
</evidence>
<feature type="signal peptide" evidence="3">
    <location>
        <begin position="1"/>
        <end position="29"/>
    </location>
</feature>
<evidence type="ECO:0000259" key="5">
    <source>
        <dbReference type="PROSITE" id="PS51820"/>
    </source>
</evidence>
<evidence type="ECO:0000256" key="2">
    <source>
        <dbReference type="ARBA" id="ARBA00023326"/>
    </source>
</evidence>
<feature type="domain" description="Fibronectin type-III" evidence="4">
    <location>
        <begin position="172"/>
        <end position="264"/>
    </location>
</feature>
<keyword evidence="2" id="KW-0119">Carbohydrate metabolism</keyword>
<feature type="domain" description="Fibronectin type-III" evidence="4">
    <location>
        <begin position="358"/>
        <end position="462"/>
    </location>
</feature>
<evidence type="ECO:0000313" key="7">
    <source>
        <dbReference type="Proteomes" id="UP000658320"/>
    </source>
</evidence>
<dbReference type="Gene3D" id="2.60.40.10">
    <property type="entry name" value="Immunoglobulins"/>
    <property type="match status" value="4"/>
</dbReference>
<dbReference type="Pfam" id="PF07691">
    <property type="entry name" value="PA14"/>
    <property type="match status" value="1"/>
</dbReference>
<evidence type="ECO:0000259" key="4">
    <source>
        <dbReference type="PROSITE" id="PS50853"/>
    </source>
</evidence>
<reference evidence="6" key="2">
    <citation type="submission" date="2020-09" db="EMBL/GenBank/DDBJ databases">
        <authorList>
            <person name="Sun Q."/>
            <person name="Ohkuma M."/>
        </authorList>
    </citation>
    <scope>NUCLEOTIDE SEQUENCE</scope>
    <source>
        <strain evidence="6">JCM 4346</strain>
    </source>
</reference>
<keyword evidence="2" id="KW-0624">Polysaccharide degradation</keyword>
<keyword evidence="1" id="KW-0378">Hydrolase</keyword>
<feature type="domain" description="PA14" evidence="5">
    <location>
        <begin position="33"/>
        <end position="173"/>
    </location>
</feature>
<name>A0A918EZJ2_9ACTN</name>
<dbReference type="GO" id="GO:0016798">
    <property type="term" value="F:hydrolase activity, acting on glycosyl bonds"/>
    <property type="evidence" value="ECO:0007669"/>
    <property type="project" value="UniProtKB-KW"/>
</dbReference>
<organism evidence="6 7">
    <name type="scientific">Streptomyces aurantiogriseus</name>
    <dbReference type="NCBI Taxonomy" id="66870"/>
    <lineage>
        <taxon>Bacteria</taxon>
        <taxon>Bacillati</taxon>
        <taxon>Actinomycetota</taxon>
        <taxon>Actinomycetes</taxon>
        <taxon>Kitasatosporales</taxon>
        <taxon>Streptomycetaceae</taxon>
        <taxon>Streptomyces</taxon>
    </lineage>
</organism>